<dbReference type="Pfam" id="PF07609">
    <property type="entry name" value="DUF1572"/>
    <property type="match status" value="1"/>
</dbReference>
<sequence length="148" mass="17053">MSLETLKALFKRDLLRLKWEIESYKEEASLWKVDHAITNSAGNLCLHLVGNLNALIGVPFGKTDYKRDREAEFSLKNVHRSVLLKQIDATILTVEKSLETINEADLKNDSPIVPSKTEVTTVDFYLTHLALHLSYHLGQINYHRRFFE</sequence>
<dbReference type="Proteomes" id="UP000182114">
    <property type="component" value="Unassembled WGS sequence"/>
</dbReference>
<keyword evidence="2" id="KW-1185">Reference proteome</keyword>
<name>A0A1G7HR59_9FLAO</name>
<gene>
    <name evidence="1" type="ORF">SAMN04487992_106225</name>
</gene>
<reference evidence="2" key="1">
    <citation type="submission" date="2016-10" db="EMBL/GenBank/DDBJ databases">
        <authorList>
            <person name="Varghese N."/>
            <person name="Submissions S."/>
        </authorList>
    </citation>
    <scope>NUCLEOTIDE SEQUENCE [LARGE SCALE GENOMIC DNA]</scope>
    <source>
        <strain evidence="2">DSM 24729</strain>
    </source>
</reference>
<dbReference type="EMBL" id="FNBD01000006">
    <property type="protein sequence ID" value="SDF02856.1"/>
    <property type="molecule type" value="Genomic_DNA"/>
</dbReference>
<dbReference type="RefSeq" id="WP_074538535.1">
    <property type="nucleotide sequence ID" value="NZ_FNBD01000006.1"/>
</dbReference>
<proteinExistence type="predicted"/>
<evidence type="ECO:0000313" key="1">
    <source>
        <dbReference type="EMBL" id="SDF02856.1"/>
    </source>
</evidence>
<dbReference type="InterPro" id="IPR011466">
    <property type="entry name" value="DUF1572"/>
</dbReference>
<dbReference type="InterPro" id="IPR034660">
    <property type="entry name" value="DinB/YfiT-like"/>
</dbReference>
<dbReference type="eggNOG" id="COG2318">
    <property type="taxonomic scope" value="Bacteria"/>
</dbReference>
<accession>A0A1G7HR59</accession>
<dbReference type="AlphaFoldDB" id="A0A1G7HR59"/>
<evidence type="ECO:0000313" key="2">
    <source>
        <dbReference type="Proteomes" id="UP000182114"/>
    </source>
</evidence>
<dbReference type="SUPFAM" id="SSF109854">
    <property type="entry name" value="DinB/YfiT-like putative metalloenzymes"/>
    <property type="match status" value="1"/>
</dbReference>
<dbReference type="Gene3D" id="1.20.120.450">
    <property type="entry name" value="dinb family like domain"/>
    <property type="match status" value="1"/>
</dbReference>
<evidence type="ECO:0008006" key="3">
    <source>
        <dbReference type="Google" id="ProtNLM"/>
    </source>
</evidence>
<protein>
    <recommendedName>
        <fullName evidence="3">DinB superfamily protein</fullName>
    </recommendedName>
</protein>
<organism evidence="1 2">
    <name type="scientific">Cellulophaga baltica</name>
    <dbReference type="NCBI Taxonomy" id="76594"/>
    <lineage>
        <taxon>Bacteria</taxon>
        <taxon>Pseudomonadati</taxon>
        <taxon>Bacteroidota</taxon>
        <taxon>Flavobacteriia</taxon>
        <taxon>Flavobacteriales</taxon>
        <taxon>Flavobacteriaceae</taxon>
        <taxon>Cellulophaga</taxon>
    </lineage>
</organism>